<accession>A0A2I2G479</accession>
<dbReference type="InterPro" id="IPR052998">
    <property type="entry name" value="Hetero-Diels-Alderase-like"/>
</dbReference>
<sequence length="324" mass="34421">MVLSKIFALALAFAPALAVPSVPSAAVNKTHTVFQYRNNGTWLENILVRNNGDILTTRLDVPELWAVDPTGTRNASLLQTFPNVRSLLGITEIDRDIYALVAGNFSIQTLSTPGTYSIWKVDLSTSAKPHTSIIAHIPEADFLNGLAKFDKDTLLTTDSAKGVIWRVDIPSGNYSIAMSDPATMKSPRNSPKPVGVNGIKVLGTHVYYSSSTGMHLARVPFTRHAAPAGPVEIVAGGFTPDDFVLASNGTAYVTTNAENGLLKVEPSGRVTLVAGNLFTTELAGATSVAFSRDQKTLYVATAGGQFQPVLGDIIEPAKIVAVSI</sequence>
<dbReference type="Gene3D" id="2.120.10.30">
    <property type="entry name" value="TolB, C-terminal domain"/>
    <property type="match status" value="1"/>
</dbReference>
<dbReference type="SUPFAM" id="SSF63829">
    <property type="entry name" value="Calcium-dependent phosphotriesterase"/>
    <property type="match status" value="1"/>
</dbReference>
<dbReference type="VEuPathDB" id="FungiDB:P170DRAFT_510465"/>
<dbReference type="STRING" id="1392250.A0A2I2G479"/>
<dbReference type="PANTHER" id="PTHR42060">
    <property type="entry name" value="NHL REPEAT-CONTAINING PROTEIN-RELATED"/>
    <property type="match status" value="1"/>
</dbReference>
<dbReference type="RefSeq" id="XP_024702992.1">
    <property type="nucleotide sequence ID" value="XM_024854783.1"/>
</dbReference>
<keyword evidence="3" id="KW-1185">Reference proteome</keyword>
<dbReference type="AlphaFoldDB" id="A0A2I2G479"/>
<dbReference type="PANTHER" id="PTHR42060:SF1">
    <property type="entry name" value="NHL REPEAT-CONTAINING PROTEIN"/>
    <property type="match status" value="1"/>
</dbReference>
<feature type="signal peptide" evidence="1">
    <location>
        <begin position="1"/>
        <end position="18"/>
    </location>
</feature>
<dbReference type="EMBL" id="MSFO01000005">
    <property type="protein sequence ID" value="PLB47690.1"/>
    <property type="molecule type" value="Genomic_DNA"/>
</dbReference>
<reference evidence="2 3" key="1">
    <citation type="submission" date="2016-12" db="EMBL/GenBank/DDBJ databases">
        <title>The genomes of Aspergillus section Nigri reveals drivers in fungal speciation.</title>
        <authorList>
            <consortium name="DOE Joint Genome Institute"/>
            <person name="Vesth T.C."/>
            <person name="Nybo J."/>
            <person name="Theobald S."/>
            <person name="Brandl J."/>
            <person name="Frisvad J.C."/>
            <person name="Nielsen K.F."/>
            <person name="Lyhne E.K."/>
            <person name="Kogle M.E."/>
            <person name="Kuo A."/>
            <person name="Riley R."/>
            <person name="Clum A."/>
            <person name="Nolan M."/>
            <person name="Lipzen A."/>
            <person name="Salamov A."/>
            <person name="Henrissat B."/>
            <person name="Wiebenga A."/>
            <person name="De Vries R.P."/>
            <person name="Grigoriev I.V."/>
            <person name="Mortensen U.H."/>
            <person name="Andersen M.R."/>
            <person name="Baker S.E."/>
        </authorList>
    </citation>
    <scope>NUCLEOTIDE SEQUENCE [LARGE SCALE GENOMIC DNA]</scope>
    <source>
        <strain evidence="2 3">IBT 23096</strain>
    </source>
</reference>
<gene>
    <name evidence="2" type="ORF">P170DRAFT_510465</name>
</gene>
<evidence type="ECO:0000256" key="1">
    <source>
        <dbReference type="SAM" id="SignalP"/>
    </source>
</evidence>
<organism evidence="2 3">
    <name type="scientific">Aspergillus steynii IBT 23096</name>
    <dbReference type="NCBI Taxonomy" id="1392250"/>
    <lineage>
        <taxon>Eukaryota</taxon>
        <taxon>Fungi</taxon>
        <taxon>Dikarya</taxon>
        <taxon>Ascomycota</taxon>
        <taxon>Pezizomycotina</taxon>
        <taxon>Eurotiomycetes</taxon>
        <taxon>Eurotiomycetidae</taxon>
        <taxon>Eurotiales</taxon>
        <taxon>Aspergillaceae</taxon>
        <taxon>Aspergillus</taxon>
        <taxon>Aspergillus subgen. Circumdati</taxon>
    </lineage>
</organism>
<proteinExistence type="predicted"/>
<keyword evidence="1" id="KW-0732">Signal</keyword>
<dbReference type="InterPro" id="IPR011042">
    <property type="entry name" value="6-blade_b-propeller_TolB-like"/>
</dbReference>
<evidence type="ECO:0008006" key="4">
    <source>
        <dbReference type="Google" id="ProtNLM"/>
    </source>
</evidence>
<evidence type="ECO:0000313" key="3">
    <source>
        <dbReference type="Proteomes" id="UP000234275"/>
    </source>
</evidence>
<dbReference type="OrthoDB" id="9977941at2759"/>
<comment type="caution">
    <text evidence="2">The sequence shown here is derived from an EMBL/GenBank/DDBJ whole genome shotgun (WGS) entry which is preliminary data.</text>
</comment>
<protein>
    <recommendedName>
        <fullName evidence="4">SMP-30/Gluconolactonase/LRE-like region domain-containing protein</fullName>
    </recommendedName>
</protein>
<evidence type="ECO:0000313" key="2">
    <source>
        <dbReference type="EMBL" id="PLB47690.1"/>
    </source>
</evidence>
<name>A0A2I2G479_9EURO</name>
<dbReference type="GeneID" id="36562489"/>
<feature type="chain" id="PRO_5014111475" description="SMP-30/Gluconolactonase/LRE-like region domain-containing protein" evidence="1">
    <location>
        <begin position="19"/>
        <end position="324"/>
    </location>
</feature>
<dbReference type="Proteomes" id="UP000234275">
    <property type="component" value="Unassembled WGS sequence"/>
</dbReference>